<evidence type="ECO:0000313" key="3">
    <source>
        <dbReference type="Proteomes" id="UP001314170"/>
    </source>
</evidence>
<feature type="compositionally biased region" description="Polar residues" evidence="1">
    <location>
        <begin position="32"/>
        <end position="48"/>
    </location>
</feature>
<keyword evidence="3" id="KW-1185">Reference proteome</keyword>
<evidence type="ECO:0000313" key="2">
    <source>
        <dbReference type="EMBL" id="CAK7350523.1"/>
    </source>
</evidence>
<dbReference type="EMBL" id="CAWUPB010001184">
    <property type="protein sequence ID" value="CAK7350523.1"/>
    <property type="molecule type" value="Genomic_DNA"/>
</dbReference>
<gene>
    <name evidence="2" type="ORF">DCAF_LOCUS23256</name>
</gene>
<evidence type="ECO:0000256" key="1">
    <source>
        <dbReference type="SAM" id="MobiDB-lite"/>
    </source>
</evidence>
<sequence>MASENRVSNANLNELIVGSENAKLSGKGAGQKIQTRSQQNRNSASTATTQMSIRDVLSSSGICDSLIYKHVDGRGQHSISGITALKSSHRGPSLKDSSSKFCGTQSKICGTKIKPYITNFEAKYMLSFTIIRLLKNSKEQEKGDGGSNPFESWPVSGLCKGEVMPRSSLIYNQLLGEMKGNQPNTRFRQSIIRRVKTCYAFDEFPNQENEENLRGIEFLRLMEHHGIHVNCDSDNAVKVFDDGIKTPMMMKVSSVFGNMDTMTHAHEAADNARNTYEIGPALTNVISVLLRKTD</sequence>
<protein>
    <submittedName>
        <fullName evidence="2">Uncharacterized protein</fullName>
    </submittedName>
</protein>
<feature type="region of interest" description="Disordered" evidence="1">
    <location>
        <begin position="23"/>
        <end position="48"/>
    </location>
</feature>
<accession>A0AAV1SJU4</accession>
<proteinExistence type="predicted"/>
<organism evidence="2 3">
    <name type="scientific">Dovyalis caffra</name>
    <dbReference type="NCBI Taxonomy" id="77055"/>
    <lineage>
        <taxon>Eukaryota</taxon>
        <taxon>Viridiplantae</taxon>
        <taxon>Streptophyta</taxon>
        <taxon>Embryophyta</taxon>
        <taxon>Tracheophyta</taxon>
        <taxon>Spermatophyta</taxon>
        <taxon>Magnoliopsida</taxon>
        <taxon>eudicotyledons</taxon>
        <taxon>Gunneridae</taxon>
        <taxon>Pentapetalae</taxon>
        <taxon>rosids</taxon>
        <taxon>fabids</taxon>
        <taxon>Malpighiales</taxon>
        <taxon>Salicaceae</taxon>
        <taxon>Flacourtieae</taxon>
        <taxon>Dovyalis</taxon>
    </lineage>
</organism>
<name>A0AAV1SJU4_9ROSI</name>
<dbReference type="AlphaFoldDB" id="A0AAV1SJU4"/>
<reference evidence="2 3" key="1">
    <citation type="submission" date="2024-01" db="EMBL/GenBank/DDBJ databases">
        <authorList>
            <person name="Waweru B."/>
        </authorList>
    </citation>
    <scope>NUCLEOTIDE SEQUENCE [LARGE SCALE GENOMIC DNA]</scope>
</reference>
<comment type="caution">
    <text evidence="2">The sequence shown here is derived from an EMBL/GenBank/DDBJ whole genome shotgun (WGS) entry which is preliminary data.</text>
</comment>
<dbReference type="Proteomes" id="UP001314170">
    <property type="component" value="Unassembled WGS sequence"/>
</dbReference>